<dbReference type="EMBL" id="JASJQH010000020">
    <property type="protein sequence ID" value="KAK9768401.1"/>
    <property type="molecule type" value="Genomic_DNA"/>
</dbReference>
<dbReference type="Proteomes" id="UP001479436">
    <property type="component" value="Unassembled WGS sequence"/>
</dbReference>
<keyword evidence="2" id="KW-0732">Signal</keyword>
<feature type="region of interest" description="Disordered" evidence="1">
    <location>
        <begin position="40"/>
        <end position="67"/>
    </location>
</feature>
<keyword evidence="4" id="KW-1185">Reference proteome</keyword>
<name>A0ABR2X439_9FUNG</name>
<sequence>MEYCLFPFRWLLILILMRVRCKSLLVCLSAMLFSQSLAQSTGYGSGSKDPETDKNDPKATDKTIPYSKLPEKERPESLFVGKFEADVDCLHMVKQAEKENPVLKECYTTTGLFFSPLTKVCSSKCFDQTVKASKLIAGKCDTQKSGGNSKDLVFTSWSIMENAKIYCSKAENSYCVRKIKDFELTALERKKGVEPTEEKKTQMCPPCIKDIYTLVKDYLAKNTVLPRVYYDQPKHLEDIVPEIEKVCGNKLSLGSASKPTK</sequence>
<evidence type="ECO:0000313" key="4">
    <source>
        <dbReference type="Proteomes" id="UP001479436"/>
    </source>
</evidence>
<reference evidence="3 4" key="1">
    <citation type="submission" date="2023-04" db="EMBL/GenBank/DDBJ databases">
        <title>Genome of Basidiobolus ranarum AG-B5.</title>
        <authorList>
            <person name="Stajich J.E."/>
            <person name="Carter-House D."/>
            <person name="Gryganskyi A."/>
        </authorList>
    </citation>
    <scope>NUCLEOTIDE SEQUENCE [LARGE SCALE GENOMIC DNA]</scope>
    <source>
        <strain evidence="3 4">AG-B5</strain>
    </source>
</reference>
<accession>A0ABR2X439</accession>
<gene>
    <name evidence="3" type="ORF">K7432_001002</name>
</gene>
<evidence type="ECO:0000256" key="1">
    <source>
        <dbReference type="SAM" id="MobiDB-lite"/>
    </source>
</evidence>
<evidence type="ECO:0000256" key="2">
    <source>
        <dbReference type="SAM" id="SignalP"/>
    </source>
</evidence>
<feature type="chain" id="PRO_5047404121" evidence="2">
    <location>
        <begin position="24"/>
        <end position="261"/>
    </location>
</feature>
<proteinExistence type="predicted"/>
<organism evidence="3 4">
    <name type="scientific">Basidiobolus ranarum</name>
    <dbReference type="NCBI Taxonomy" id="34480"/>
    <lineage>
        <taxon>Eukaryota</taxon>
        <taxon>Fungi</taxon>
        <taxon>Fungi incertae sedis</taxon>
        <taxon>Zoopagomycota</taxon>
        <taxon>Entomophthoromycotina</taxon>
        <taxon>Basidiobolomycetes</taxon>
        <taxon>Basidiobolales</taxon>
        <taxon>Basidiobolaceae</taxon>
        <taxon>Basidiobolus</taxon>
    </lineage>
</organism>
<protein>
    <submittedName>
        <fullName evidence="3">Uncharacterized protein</fullName>
    </submittedName>
</protein>
<feature type="signal peptide" evidence="2">
    <location>
        <begin position="1"/>
        <end position="23"/>
    </location>
</feature>
<evidence type="ECO:0000313" key="3">
    <source>
        <dbReference type="EMBL" id="KAK9768401.1"/>
    </source>
</evidence>
<comment type="caution">
    <text evidence="3">The sequence shown here is derived from an EMBL/GenBank/DDBJ whole genome shotgun (WGS) entry which is preliminary data.</text>
</comment>
<feature type="compositionally biased region" description="Basic and acidic residues" evidence="1">
    <location>
        <begin position="48"/>
        <end position="61"/>
    </location>
</feature>